<dbReference type="EMBL" id="JACBZD010000001">
    <property type="protein sequence ID" value="NYI04087.1"/>
    <property type="molecule type" value="Genomic_DNA"/>
</dbReference>
<evidence type="ECO:0008006" key="5">
    <source>
        <dbReference type="Google" id="ProtNLM"/>
    </source>
</evidence>
<gene>
    <name evidence="3" type="ORF">FHU37_001030</name>
</gene>
<protein>
    <recommendedName>
        <fullName evidence="5">Cellulose synthase</fullName>
    </recommendedName>
</protein>
<name>A0A852ZRI2_9ACTN</name>
<evidence type="ECO:0000313" key="4">
    <source>
        <dbReference type="Proteomes" id="UP000567795"/>
    </source>
</evidence>
<dbReference type="Proteomes" id="UP000567795">
    <property type="component" value="Unassembled WGS sequence"/>
</dbReference>
<keyword evidence="2" id="KW-0812">Transmembrane</keyword>
<reference evidence="3 4" key="1">
    <citation type="submission" date="2020-07" db="EMBL/GenBank/DDBJ databases">
        <title>Sequencing the genomes of 1000 actinobacteria strains.</title>
        <authorList>
            <person name="Klenk H.-P."/>
        </authorList>
    </citation>
    <scope>NUCLEOTIDE SEQUENCE [LARGE SCALE GENOMIC DNA]</scope>
    <source>
        <strain evidence="3 4">DSM 42178</strain>
    </source>
</reference>
<feature type="region of interest" description="Disordered" evidence="1">
    <location>
        <begin position="102"/>
        <end position="158"/>
    </location>
</feature>
<accession>A0A852ZRI2</accession>
<keyword evidence="2" id="KW-1133">Transmembrane helix</keyword>
<evidence type="ECO:0000256" key="2">
    <source>
        <dbReference type="SAM" id="Phobius"/>
    </source>
</evidence>
<feature type="compositionally biased region" description="Low complexity" evidence="1">
    <location>
        <begin position="110"/>
        <end position="139"/>
    </location>
</feature>
<dbReference type="AlphaFoldDB" id="A0A852ZRI2"/>
<feature type="transmembrane region" description="Helical" evidence="2">
    <location>
        <begin position="6"/>
        <end position="23"/>
    </location>
</feature>
<feature type="transmembrane region" description="Helical" evidence="2">
    <location>
        <begin position="30"/>
        <end position="51"/>
    </location>
</feature>
<dbReference type="RefSeq" id="WP_179813046.1">
    <property type="nucleotide sequence ID" value="NZ_JACBZD010000001.1"/>
</dbReference>
<feature type="transmembrane region" description="Helical" evidence="2">
    <location>
        <begin position="71"/>
        <end position="89"/>
    </location>
</feature>
<proteinExistence type="predicted"/>
<sequence>MLAEAVCVALTAAGLAIAVLTAVRRRWVRAARIAAVSLLPVGLYLTGLLTLAGRIGSAVGDWAAGLVVDPAVWTGAGVLAVAVLLWVAGSLGARRSRRRAGAAPAGGAGRAVPSAASDSARAGLGPAARQGRGAPADGTGAAGAGAAGRGGGKSADDDLSDFAEIEEILRRRGI</sequence>
<organism evidence="3 4">
    <name type="scientific">Allostreptomyces psammosilenae</name>
    <dbReference type="NCBI Taxonomy" id="1892865"/>
    <lineage>
        <taxon>Bacteria</taxon>
        <taxon>Bacillati</taxon>
        <taxon>Actinomycetota</taxon>
        <taxon>Actinomycetes</taxon>
        <taxon>Kitasatosporales</taxon>
        <taxon>Streptomycetaceae</taxon>
        <taxon>Allostreptomyces</taxon>
    </lineage>
</organism>
<evidence type="ECO:0000256" key="1">
    <source>
        <dbReference type="SAM" id="MobiDB-lite"/>
    </source>
</evidence>
<feature type="compositionally biased region" description="Gly residues" evidence="1">
    <location>
        <begin position="140"/>
        <end position="153"/>
    </location>
</feature>
<keyword evidence="2" id="KW-0472">Membrane</keyword>
<keyword evidence="4" id="KW-1185">Reference proteome</keyword>
<comment type="caution">
    <text evidence="3">The sequence shown here is derived from an EMBL/GenBank/DDBJ whole genome shotgun (WGS) entry which is preliminary data.</text>
</comment>
<evidence type="ECO:0000313" key="3">
    <source>
        <dbReference type="EMBL" id="NYI04087.1"/>
    </source>
</evidence>